<dbReference type="Proteomes" id="UP000492821">
    <property type="component" value="Unassembled WGS sequence"/>
</dbReference>
<accession>A0A7E4UWQ3</accession>
<evidence type="ECO:0000313" key="3">
    <source>
        <dbReference type="WBParaSite" id="Pan_g13735.t1"/>
    </source>
</evidence>
<proteinExistence type="predicted"/>
<organism evidence="2 3">
    <name type="scientific">Panagrellus redivivus</name>
    <name type="common">Microworm</name>
    <dbReference type="NCBI Taxonomy" id="6233"/>
    <lineage>
        <taxon>Eukaryota</taxon>
        <taxon>Metazoa</taxon>
        <taxon>Ecdysozoa</taxon>
        <taxon>Nematoda</taxon>
        <taxon>Chromadorea</taxon>
        <taxon>Rhabditida</taxon>
        <taxon>Tylenchina</taxon>
        <taxon>Panagrolaimomorpha</taxon>
        <taxon>Panagrolaimoidea</taxon>
        <taxon>Panagrolaimidae</taxon>
        <taxon>Panagrellus</taxon>
    </lineage>
</organism>
<feature type="region of interest" description="Disordered" evidence="1">
    <location>
        <begin position="104"/>
        <end position="131"/>
    </location>
</feature>
<reference evidence="3" key="2">
    <citation type="submission" date="2020-10" db="UniProtKB">
        <authorList>
            <consortium name="WormBaseParasite"/>
        </authorList>
    </citation>
    <scope>IDENTIFICATION</scope>
</reference>
<evidence type="ECO:0000256" key="1">
    <source>
        <dbReference type="SAM" id="MobiDB-lite"/>
    </source>
</evidence>
<dbReference type="WBParaSite" id="Pan_g13735.t1">
    <property type="protein sequence ID" value="Pan_g13735.t1"/>
    <property type="gene ID" value="Pan_g13735"/>
</dbReference>
<evidence type="ECO:0000313" key="2">
    <source>
        <dbReference type="Proteomes" id="UP000492821"/>
    </source>
</evidence>
<reference evidence="2" key="1">
    <citation type="journal article" date="2013" name="Genetics">
        <title>The draft genome and transcriptome of Panagrellus redivivus are shaped by the harsh demands of a free-living lifestyle.</title>
        <authorList>
            <person name="Srinivasan J."/>
            <person name="Dillman A.R."/>
            <person name="Macchietto M.G."/>
            <person name="Heikkinen L."/>
            <person name="Lakso M."/>
            <person name="Fracchia K.M."/>
            <person name="Antoshechkin I."/>
            <person name="Mortazavi A."/>
            <person name="Wong G."/>
            <person name="Sternberg P.W."/>
        </authorList>
    </citation>
    <scope>NUCLEOTIDE SEQUENCE [LARGE SCALE GENOMIC DNA]</scope>
    <source>
        <strain evidence="2">MT8872</strain>
    </source>
</reference>
<keyword evidence="2" id="KW-1185">Reference proteome</keyword>
<protein>
    <submittedName>
        <fullName evidence="3">DUF1421 domain containing protein</fullName>
    </submittedName>
</protein>
<sequence length="395" mass="42836">MAESPPSDYMDVDGAGGDASFPVNGETPTNGYAFDAMDGPSPVKKAKYDPDVINQKIPMILVNGQSHTTVDNNGVPLDVLVHHVPQNADLQNLHPIKISSVVHGGFSEGSEDEQSSTVTSSEDVHQPKAEEPVASVAAAAETNGQPAELVEEQGPTAVHAVTSNISTITISSDEGMLPPAKTAPKPIQPTVGFGYHSDEPSSDESVAQKAPEPVPSYAEIIGDLIPTCSSHILPIRRIGKRIIVEPWWKPYKGYTIDGRFCHFFNGFAVPPCDVPGPPNDSFRVHESMSVAKTGANYCIDDYETLDGCDKKVQTGITVYMEHDFDLDEEFPELKLDEKTVVSLPTHPVCFEDYVPGLFPRSLKSSTETSYSNLKSLYLLATRWPNPKRSTGSKIR</sequence>
<feature type="region of interest" description="Disordered" evidence="1">
    <location>
        <begin position="170"/>
        <end position="208"/>
    </location>
</feature>
<name>A0A7E4UWQ3_PANRE</name>
<dbReference type="AlphaFoldDB" id="A0A7E4UWQ3"/>
<feature type="region of interest" description="Disordered" evidence="1">
    <location>
        <begin position="1"/>
        <end position="41"/>
    </location>
</feature>
<feature type="compositionally biased region" description="Basic and acidic residues" evidence="1">
    <location>
        <begin position="122"/>
        <end position="131"/>
    </location>
</feature>